<organism evidence="1 2">
    <name type="scientific">Haliscomenobacter hydrossis (strain ATCC 27775 / DSM 1100 / LMG 10767 / O)</name>
    <dbReference type="NCBI Taxonomy" id="760192"/>
    <lineage>
        <taxon>Bacteria</taxon>
        <taxon>Pseudomonadati</taxon>
        <taxon>Bacteroidota</taxon>
        <taxon>Saprospiria</taxon>
        <taxon>Saprospirales</taxon>
        <taxon>Haliscomenobacteraceae</taxon>
        <taxon>Haliscomenobacter</taxon>
    </lineage>
</organism>
<gene>
    <name evidence="1" type="ordered locus">Halhy_5904</name>
</gene>
<accession>F4KZ73</accession>
<dbReference type="AlphaFoldDB" id="F4KZ73"/>
<dbReference type="KEGG" id="hhy:Halhy_5904"/>
<evidence type="ECO:0000313" key="1">
    <source>
        <dbReference type="EMBL" id="AEE53727.1"/>
    </source>
</evidence>
<keyword evidence="2" id="KW-1185">Reference proteome</keyword>
<reference key="2">
    <citation type="submission" date="2011-04" db="EMBL/GenBank/DDBJ databases">
        <title>Complete sequence of chromosome of Haliscomenobacter hydrossis DSM 1100.</title>
        <authorList>
            <consortium name="US DOE Joint Genome Institute (JGI-PGF)"/>
            <person name="Lucas S."/>
            <person name="Han J."/>
            <person name="Lapidus A."/>
            <person name="Bruce D."/>
            <person name="Goodwin L."/>
            <person name="Pitluck S."/>
            <person name="Peters L."/>
            <person name="Kyrpides N."/>
            <person name="Mavromatis K."/>
            <person name="Ivanova N."/>
            <person name="Ovchinnikova G."/>
            <person name="Pagani I."/>
            <person name="Daligault H."/>
            <person name="Detter J.C."/>
            <person name="Han C."/>
            <person name="Land M."/>
            <person name="Hauser L."/>
            <person name="Markowitz V."/>
            <person name="Cheng J.-F."/>
            <person name="Hugenholtz P."/>
            <person name="Woyke T."/>
            <person name="Wu D."/>
            <person name="Verbarg S."/>
            <person name="Frueling A."/>
            <person name="Brambilla E."/>
            <person name="Klenk H.-P."/>
            <person name="Eisen J.A."/>
        </authorList>
    </citation>
    <scope>NUCLEOTIDE SEQUENCE</scope>
    <source>
        <strain>DSM 1100</strain>
    </source>
</reference>
<reference evidence="1 2" key="1">
    <citation type="journal article" date="2011" name="Stand. Genomic Sci.">
        <title>Complete genome sequence of Haliscomenobacter hydrossis type strain (O).</title>
        <authorList>
            <consortium name="US DOE Joint Genome Institute (JGI-PGF)"/>
            <person name="Daligault H."/>
            <person name="Lapidus A."/>
            <person name="Zeytun A."/>
            <person name="Nolan M."/>
            <person name="Lucas S."/>
            <person name="Del Rio T.G."/>
            <person name="Tice H."/>
            <person name="Cheng J.F."/>
            <person name="Tapia R."/>
            <person name="Han C."/>
            <person name="Goodwin L."/>
            <person name="Pitluck S."/>
            <person name="Liolios K."/>
            <person name="Pagani I."/>
            <person name="Ivanova N."/>
            <person name="Huntemann M."/>
            <person name="Mavromatis K."/>
            <person name="Mikhailova N."/>
            <person name="Pati A."/>
            <person name="Chen A."/>
            <person name="Palaniappan K."/>
            <person name="Land M."/>
            <person name="Hauser L."/>
            <person name="Brambilla E.M."/>
            <person name="Rohde M."/>
            <person name="Verbarg S."/>
            <person name="Goker M."/>
            <person name="Bristow J."/>
            <person name="Eisen J.A."/>
            <person name="Markowitz V."/>
            <person name="Hugenholtz P."/>
            <person name="Kyrpides N.C."/>
            <person name="Klenk H.P."/>
            <person name="Woyke T."/>
        </authorList>
    </citation>
    <scope>NUCLEOTIDE SEQUENCE [LARGE SCALE GENOMIC DNA]</scope>
    <source>
        <strain evidence="2">ATCC 27775 / DSM 1100 / LMG 10767 / O</strain>
    </source>
</reference>
<dbReference type="HOGENOM" id="CLU_1335972_0_0_10"/>
<dbReference type="Proteomes" id="UP000008461">
    <property type="component" value="Chromosome"/>
</dbReference>
<evidence type="ECO:0000313" key="2">
    <source>
        <dbReference type="Proteomes" id="UP000008461"/>
    </source>
</evidence>
<dbReference type="STRING" id="760192.Halhy_5904"/>
<dbReference type="EMBL" id="CP002691">
    <property type="protein sequence ID" value="AEE53727.1"/>
    <property type="molecule type" value="Genomic_DNA"/>
</dbReference>
<protein>
    <submittedName>
        <fullName evidence="1">Uncharacterized protein</fullName>
    </submittedName>
</protein>
<proteinExistence type="predicted"/>
<name>F4KZ73_HALH1</name>
<sequence>MPTLVDPVVITGRLSGAYRDEPGFQVEGQGIVGLTDIINYLLDGGGEGDGNGIYGGSGNVPANTIATTLGSFKIRSEGFELLLGDDQGAAQSFLNKLVNGTWGFRVADSGDGLETDVQVYKSGFFVETDSSLAAGVTQITTSKDEIQLSANNETGNIVIVRINPKTVRLTGIPEYADDAAADADVLLLADSVYTTTGNRSLKIKP</sequence>
<dbReference type="RefSeq" id="WP_013768255.1">
    <property type="nucleotide sequence ID" value="NC_015510.1"/>
</dbReference>